<organism evidence="1 2">
    <name type="scientific">Pterulicium gracile</name>
    <dbReference type="NCBI Taxonomy" id="1884261"/>
    <lineage>
        <taxon>Eukaryota</taxon>
        <taxon>Fungi</taxon>
        <taxon>Dikarya</taxon>
        <taxon>Basidiomycota</taxon>
        <taxon>Agaricomycotina</taxon>
        <taxon>Agaricomycetes</taxon>
        <taxon>Agaricomycetidae</taxon>
        <taxon>Agaricales</taxon>
        <taxon>Pleurotineae</taxon>
        <taxon>Pterulaceae</taxon>
        <taxon>Pterulicium</taxon>
    </lineage>
</organism>
<evidence type="ECO:0000313" key="1">
    <source>
        <dbReference type="EMBL" id="TFK95621.1"/>
    </source>
</evidence>
<dbReference type="AlphaFoldDB" id="A0A5C3Q1D0"/>
<sequence>MDLHEASSVSGSSQQSVMDSSVGVVYSENQRSKALTNAIYYFALTLWSTLTSSSPGKLDEQSINHLPMEARVVSRSAGQSNALDTKMKRDILKGMMCRVVTPDEALRFDGAAEEFEKYELPMLREAFKFLREYTIKGESPVFRINHSRPALNAVLIATRRAWTHDREHAGFRHMTCALHNRQTAVRCLGALLVSGKNANTYDFELYCRLFDAYKGINTDSDLAGLENPRLLVQRLGLEITQGEVIALEVIPGICIEVEQPDSELIRINGRVATNLLSKHVLHPSVFALFWQPTSTLQSAEF</sequence>
<dbReference type="EMBL" id="ML178879">
    <property type="protein sequence ID" value="TFK95621.1"/>
    <property type="molecule type" value="Genomic_DNA"/>
</dbReference>
<dbReference type="Proteomes" id="UP000305067">
    <property type="component" value="Unassembled WGS sequence"/>
</dbReference>
<reference evidence="1 2" key="1">
    <citation type="journal article" date="2019" name="Nat. Ecol. Evol.">
        <title>Megaphylogeny resolves global patterns of mushroom evolution.</title>
        <authorList>
            <person name="Varga T."/>
            <person name="Krizsan K."/>
            <person name="Foldi C."/>
            <person name="Dima B."/>
            <person name="Sanchez-Garcia M."/>
            <person name="Sanchez-Ramirez S."/>
            <person name="Szollosi G.J."/>
            <person name="Szarkandi J.G."/>
            <person name="Papp V."/>
            <person name="Albert L."/>
            <person name="Andreopoulos W."/>
            <person name="Angelini C."/>
            <person name="Antonin V."/>
            <person name="Barry K.W."/>
            <person name="Bougher N.L."/>
            <person name="Buchanan P."/>
            <person name="Buyck B."/>
            <person name="Bense V."/>
            <person name="Catcheside P."/>
            <person name="Chovatia M."/>
            <person name="Cooper J."/>
            <person name="Damon W."/>
            <person name="Desjardin D."/>
            <person name="Finy P."/>
            <person name="Geml J."/>
            <person name="Haridas S."/>
            <person name="Hughes K."/>
            <person name="Justo A."/>
            <person name="Karasinski D."/>
            <person name="Kautmanova I."/>
            <person name="Kiss B."/>
            <person name="Kocsube S."/>
            <person name="Kotiranta H."/>
            <person name="LaButti K.M."/>
            <person name="Lechner B.E."/>
            <person name="Liimatainen K."/>
            <person name="Lipzen A."/>
            <person name="Lukacs Z."/>
            <person name="Mihaltcheva S."/>
            <person name="Morgado L.N."/>
            <person name="Niskanen T."/>
            <person name="Noordeloos M.E."/>
            <person name="Ohm R.A."/>
            <person name="Ortiz-Santana B."/>
            <person name="Ovrebo C."/>
            <person name="Racz N."/>
            <person name="Riley R."/>
            <person name="Savchenko A."/>
            <person name="Shiryaev A."/>
            <person name="Soop K."/>
            <person name="Spirin V."/>
            <person name="Szebenyi C."/>
            <person name="Tomsovsky M."/>
            <person name="Tulloss R.E."/>
            <person name="Uehling J."/>
            <person name="Grigoriev I.V."/>
            <person name="Vagvolgyi C."/>
            <person name="Papp T."/>
            <person name="Martin F.M."/>
            <person name="Miettinen O."/>
            <person name="Hibbett D.S."/>
            <person name="Nagy L.G."/>
        </authorList>
    </citation>
    <scope>NUCLEOTIDE SEQUENCE [LARGE SCALE GENOMIC DNA]</scope>
    <source>
        <strain evidence="1 2">CBS 309.79</strain>
    </source>
</reference>
<evidence type="ECO:0000313" key="2">
    <source>
        <dbReference type="Proteomes" id="UP000305067"/>
    </source>
</evidence>
<proteinExistence type="predicted"/>
<accession>A0A5C3Q1D0</accession>
<gene>
    <name evidence="1" type="ORF">BDV98DRAFT_598423</name>
</gene>
<protein>
    <submittedName>
        <fullName evidence="1">Uncharacterized protein</fullName>
    </submittedName>
</protein>
<name>A0A5C3Q1D0_9AGAR</name>
<keyword evidence="2" id="KW-1185">Reference proteome</keyword>